<evidence type="ECO:0000256" key="1">
    <source>
        <dbReference type="ARBA" id="ARBA00004370"/>
    </source>
</evidence>
<dbReference type="PANTHER" id="PTHR46641:SF2">
    <property type="entry name" value="FMRFAMIDE RECEPTOR"/>
    <property type="match status" value="1"/>
</dbReference>
<sequence length="374" mass="43005">MEWNTEIPENSLSEDSTDFYTYIQYLEAISGLALEEINFDELGFDPKLLLIAYSMLSAFTLLGITGNVFSMIVWSRPQLKSSSAVLLTALAASDIVIVTSTNTWQLLATLILNYRTPFFEWLYYNIFPFIVVWMDPIALMSEMASTYLTVAITLERYIAVCHPFYYQELCSYGRSCKTAGIVIIVSILYNLIEFWSAEVRPHFHEEKNMTIYGVHETKLWKSPSVVKDIYENHLFLFVMYLFPLASISILNIAMCRQGNEERKLTDLQKKERRLTMMLVYVVVEFAVCTATIGFIGLCDLLDVSRFQIGFDMFWMAPLMVFSRTFNSSVNFITYITFGGPFRQTFMEMFCCCQDPPAASVEPEQTDPEDQETSV</sequence>
<gene>
    <name evidence="8" type="ORF">GE061_005287</name>
</gene>
<name>A0A8S9WV82_APOLU</name>
<keyword evidence="5 6" id="KW-0472">Membrane</keyword>
<feature type="transmembrane region" description="Helical" evidence="6">
    <location>
        <begin position="234"/>
        <end position="253"/>
    </location>
</feature>
<feature type="transmembrane region" description="Helical" evidence="6">
    <location>
        <begin position="179"/>
        <end position="197"/>
    </location>
</feature>
<evidence type="ECO:0000313" key="9">
    <source>
        <dbReference type="Proteomes" id="UP000466442"/>
    </source>
</evidence>
<organism evidence="8 9">
    <name type="scientific">Apolygus lucorum</name>
    <name type="common">Small green plant bug</name>
    <name type="synonym">Lygocoris lucorum</name>
    <dbReference type="NCBI Taxonomy" id="248454"/>
    <lineage>
        <taxon>Eukaryota</taxon>
        <taxon>Metazoa</taxon>
        <taxon>Ecdysozoa</taxon>
        <taxon>Arthropoda</taxon>
        <taxon>Hexapoda</taxon>
        <taxon>Insecta</taxon>
        <taxon>Pterygota</taxon>
        <taxon>Neoptera</taxon>
        <taxon>Paraneoptera</taxon>
        <taxon>Hemiptera</taxon>
        <taxon>Heteroptera</taxon>
        <taxon>Panheteroptera</taxon>
        <taxon>Cimicomorpha</taxon>
        <taxon>Miridae</taxon>
        <taxon>Mirini</taxon>
        <taxon>Apolygus</taxon>
    </lineage>
</organism>
<dbReference type="Gene3D" id="1.20.1070.10">
    <property type="entry name" value="Rhodopsin 7-helix transmembrane proteins"/>
    <property type="match status" value="1"/>
</dbReference>
<proteinExistence type="inferred from homology"/>
<dbReference type="AlphaFoldDB" id="A0A8S9WV82"/>
<dbReference type="Proteomes" id="UP000466442">
    <property type="component" value="Unassembled WGS sequence"/>
</dbReference>
<dbReference type="SMART" id="SM01381">
    <property type="entry name" value="7TM_GPCR_Srsx"/>
    <property type="match status" value="1"/>
</dbReference>
<evidence type="ECO:0000256" key="4">
    <source>
        <dbReference type="ARBA" id="ARBA00022989"/>
    </source>
</evidence>
<dbReference type="EMBL" id="WIXP02000013">
    <property type="protein sequence ID" value="KAF6200840.1"/>
    <property type="molecule type" value="Genomic_DNA"/>
</dbReference>
<dbReference type="InterPro" id="IPR017452">
    <property type="entry name" value="GPCR_Rhodpsn_7TM"/>
</dbReference>
<feature type="transmembrane region" description="Helical" evidence="6">
    <location>
        <begin position="274"/>
        <end position="295"/>
    </location>
</feature>
<evidence type="ECO:0000256" key="2">
    <source>
        <dbReference type="ARBA" id="ARBA00010663"/>
    </source>
</evidence>
<keyword evidence="4 6" id="KW-1133">Transmembrane helix</keyword>
<dbReference type="Pfam" id="PF00001">
    <property type="entry name" value="7tm_1"/>
    <property type="match status" value="1"/>
</dbReference>
<evidence type="ECO:0000313" key="8">
    <source>
        <dbReference type="EMBL" id="KAF6200840.1"/>
    </source>
</evidence>
<comment type="similarity">
    <text evidence="2">Belongs to the G-protein coupled receptor 1 family.</text>
</comment>
<keyword evidence="3 6" id="KW-0812">Transmembrane</keyword>
<comment type="subcellular location">
    <subcellularLocation>
        <location evidence="1">Membrane</location>
    </subcellularLocation>
</comment>
<evidence type="ECO:0000256" key="3">
    <source>
        <dbReference type="ARBA" id="ARBA00022692"/>
    </source>
</evidence>
<evidence type="ECO:0000259" key="7">
    <source>
        <dbReference type="PROSITE" id="PS50262"/>
    </source>
</evidence>
<feature type="transmembrane region" description="Helical" evidence="6">
    <location>
        <begin position="84"/>
        <end position="101"/>
    </location>
</feature>
<dbReference type="SUPFAM" id="SSF81321">
    <property type="entry name" value="Family A G protein-coupled receptor-like"/>
    <property type="match status" value="1"/>
</dbReference>
<dbReference type="OrthoDB" id="10011262at2759"/>
<keyword evidence="9" id="KW-1185">Reference proteome</keyword>
<dbReference type="GO" id="GO:0004930">
    <property type="term" value="F:G protein-coupled receptor activity"/>
    <property type="evidence" value="ECO:0007669"/>
    <property type="project" value="InterPro"/>
</dbReference>
<dbReference type="InterPro" id="IPR052954">
    <property type="entry name" value="GPCR-Ligand_Int"/>
</dbReference>
<dbReference type="PROSITE" id="PS50262">
    <property type="entry name" value="G_PROTEIN_RECEP_F1_2"/>
    <property type="match status" value="1"/>
</dbReference>
<feature type="transmembrane region" description="Helical" evidence="6">
    <location>
        <begin position="121"/>
        <end position="139"/>
    </location>
</feature>
<dbReference type="InterPro" id="IPR000276">
    <property type="entry name" value="GPCR_Rhodpsn"/>
</dbReference>
<evidence type="ECO:0000256" key="6">
    <source>
        <dbReference type="SAM" id="Phobius"/>
    </source>
</evidence>
<accession>A0A8S9WV82</accession>
<feature type="domain" description="G-protein coupled receptors family 1 profile" evidence="7">
    <location>
        <begin position="66"/>
        <end position="334"/>
    </location>
</feature>
<dbReference type="PANTHER" id="PTHR46641">
    <property type="entry name" value="FMRFAMIDE RECEPTOR-RELATED"/>
    <property type="match status" value="1"/>
</dbReference>
<comment type="caution">
    <text evidence="8">The sequence shown here is derived from an EMBL/GenBank/DDBJ whole genome shotgun (WGS) entry which is preliminary data.</text>
</comment>
<feature type="transmembrane region" description="Helical" evidence="6">
    <location>
        <begin position="48"/>
        <end position="72"/>
    </location>
</feature>
<dbReference type="PRINTS" id="PR00237">
    <property type="entry name" value="GPCRRHODOPSN"/>
</dbReference>
<dbReference type="CDD" id="cd14978">
    <property type="entry name" value="7tmA_FMRFamide_R-like"/>
    <property type="match status" value="1"/>
</dbReference>
<protein>
    <recommendedName>
        <fullName evidence="7">G-protein coupled receptors family 1 profile domain-containing protein</fullName>
    </recommendedName>
</protein>
<reference evidence="8" key="1">
    <citation type="journal article" date="2021" name="Mol. Ecol. Resour.">
        <title>Apolygus lucorum genome provides insights into omnivorousness and mesophyll feeding.</title>
        <authorList>
            <person name="Liu Y."/>
            <person name="Liu H."/>
            <person name="Wang H."/>
            <person name="Huang T."/>
            <person name="Liu B."/>
            <person name="Yang B."/>
            <person name="Yin L."/>
            <person name="Li B."/>
            <person name="Zhang Y."/>
            <person name="Zhang S."/>
            <person name="Jiang F."/>
            <person name="Zhang X."/>
            <person name="Ren Y."/>
            <person name="Wang B."/>
            <person name="Wang S."/>
            <person name="Lu Y."/>
            <person name="Wu K."/>
            <person name="Fan W."/>
            <person name="Wang G."/>
        </authorList>
    </citation>
    <scope>NUCLEOTIDE SEQUENCE</scope>
    <source>
        <strain evidence="8">12Hb</strain>
    </source>
</reference>
<feature type="transmembrane region" description="Helical" evidence="6">
    <location>
        <begin position="315"/>
        <end position="337"/>
    </location>
</feature>
<dbReference type="GO" id="GO:0016020">
    <property type="term" value="C:membrane"/>
    <property type="evidence" value="ECO:0007669"/>
    <property type="project" value="UniProtKB-SubCell"/>
</dbReference>
<evidence type="ECO:0000256" key="5">
    <source>
        <dbReference type="ARBA" id="ARBA00023136"/>
    </source>
</evidence>